<name>A0ABS7TSH6_9BACT</name>
<dbReference type="Proteomes" id="UP001139031">
    <property type="component" value="Unassembled WGS sequence"/>
</dbReference>
<dbReference type="PROSITE" id="PS51257">
    <property type="entry name" value="PROKAR_LIPOPROTEIN"/>
    <property type="match status" value="1"/>
</dbReference>
<evidence type="ECO:0000256" key="1">
    <source>
        <dbReference type="SAM" id="SignalP"/>
    </source>
</evidence>
<keyword evidence="3" id="KW-1185">Reference proteome</keyword>
<comment type="caution">
    <text evidence="2">The sequence shown here is derived from an EMBL/GenBank/DDBJ whole genome shotgun (WGS) entry which is preliminary data.</text>
</comment>
<evidence type="ECO:0000313" key="3">
    <source>
        <dbReference type="Proteomes" id="UP001139031"/>
    </source>
</evidence>
<sequence>MSSRRERPLSARPAARLAAGIALAAALACTRVSDTPRFEPISERLEILETIPGPMATDVPPGAQIDFCFSGTLDPRALDDLDASLRSGLVIFDTQLDLQLFAWRPPGERSGTADAPWCPGSVVSLRAKEPLVPGVLHRVRLAPSAVGWAGEQLDVGTPGWVADDAGPLFILQFYVREPGDDDKADPPEPAPTLTDLFAPGQVFAANNPACSCHRDPDDLAYERLDLSSPQDAFAGLVLPTHPQSTGFPMVAPRRPSESFLVQVLLRDDDGQALHGVRGAPMPPEAPLPYHEMLAIVRWIEGGALP</sequence>
<protein>
    <recommendedName>
        <fullName evidence="4">Cytochrome c domain-containing protein</fullName>
    </recommendedName>
</protein>
<proteinExistence type="predicted"/>
<keyword evidence="1" id="KW-0732">Signal</keyword>
<accession>A0ABS7TSH6</accession>
<feature type="signal peptide" evidence="1">
    <location>
        <begin position="1"/>
        <end position="24"/>
    </location>
</feature>
<feature type="chain" id="PRO_5046544961" description="Cytochrome c domain-containing protein" evidence="1">
    <location>
        <begin position="25"/>
        <end position="305"/>
    </location>
</feature>
<gene>
    <name evidence="2" type="ORF">K7C98_18230</name>
</gene>
<evidence type="ECO:0008006" key="4">
    <source>
        <dbReference type="Google" id="ProtNLM"/>
    </source>
</evidence>
<evidence type="ECO:0000313" key="2">
    <source>
        <dbReference type="EMBL" id="MBZ5711189.1"/>
    </source>
</evidence>
<organism evidence="2 3">
    <name type="scientific">Nannocystis pusilla</name>
    <dbReference type="NCBI Taxonomy" id="889268"/>
    <lineage>
        <taxon>Bacteria</taxon>
        <taxon>Pseudomonadati</taxon>
        <taxon>Myxococcota</taxon>
        <taxon>Polyangia</taxon>
        <taxon>Nannocystales</taxon>
        <taxon>Nannocystaceae</taxon>
        <taxon>Nannocystis</taxon>
    </lineage>
</organism>
<dbReference type="EMBL" id="JAIRAU010000024">
    <property type="protein sequence ID" value="MBZ5711189.1"/>
    <property type="molecule type" value="Genomic_DNA"/>
</dbReference>
<reference evidence="2" key="1">
    <citation type="submission" date="2021-08" db="EMBL/GenBank/DDBJ databases">
        <authorList>
            <person name="Stevens D.C."/>
        </authorList>
    </citation>
    <scope>NUCLEOTIDE SEQUENCE</scope>
    <source>
        <strain evidence="2">DSM 53165</strain>
    </source>
</reference>
<dbReference type="RefSeq" id="WP_224192962.1">
    <property type="nucleotide sequence ID" value="NZ_JAIRAU010000024.1"/>
</dbReference>